<dbReference type="RefSeq" id="WP_069994551.1">
    <property type="nucleotide sequence ID" value="NZ_FMPG01000002.1"/>
</dbReference>
<feature type="active site" description="Proton acceptor" evidence="7">
    <location>
        <position position="368"/>
    </location>
</feature>
<dbReference type="InterPro" id="IPR020616">
    <property type="entry name" value="Thiolase_N"/>
</dbReference>
<dbReference type="FunFam" id="3.40.47.10:FF:000010">
    <property type="entry name" value="Acetyl-CoA acetyltransferase (Thiolase)"/>
    <property type="match status" value="1"/>
</dbReference>
<proteinExistence type="inferred from homology"/>
<feature type="active site" description="Acyl-thioester intermediate" evidence="7">
    <location>
        <position position="88"/>
    </location>
</feature>
<evidence type="ECO:0000259" key="10">
    <source>
        <dbReference type="Pfam" id="PF02803"/>
    </source>
</evidence>
<accession>A0A1D4J785</accession>
<gene>
    <name evidence="12" type="primary">thlA_1</name>
    <name evidence="12" type="ORF">SAMEA2297795_00735</name>
    <name evidence="11" type="ORF">SAMEA2297796_00412</name>
</gene>
<evidence type="ECO:0000259" key="9">
    <source>
        <dbReference type="Pfam" id="PF00108"/>
    </source>
</evidence>
<dbReference type="InterPro" id="IPR020613">
    <property type="entry name" value="Thiolase_CS"/>
</dbReference>
<dbReference type="PROSITE" id="PS00098">
    <property type="entry name" value="THIOLASE_1"/>
    <property type="match status" value="1"/>
</dbReference>
<evidence type="ECO:0000256" key="2">
    <source>
        <dbReference type="ARBA" id="ARBA00012705"/>
    </source>
</evidence>
<dbReference type="InterPro" id="IPR020615">
    <property type="entry name" value="Thiolase_acyl_enz_int_AS"/>
</dbReference>
<dbReference type="PANTHER" id="PTHR18919:SF107">
    <property type="entry name" value="ACETYL-COA ACETYLTRANSFERASE, CYTOSOLIC"/>
    <property type="match status" value="1"/>
</dbReference>
<dbReference type="Pfam" id="PF02803">
    <property type="entry name" value="Thiolase_C"/>
    <property type="match status" value="1"/>
</dbReference>
<comment type="similarity">
    <text evidence="1 8">Belongs to the thiolase-like superfamily. Thiolase family.</text>
</comment>
<dbReference type="GO" id="GO:0003985">
    <property type="term" value="F:acetyl-CoA C-acetyltransferase activity"/>
    <property type="evidence" value="ECO:0007669"/>
    <property type="project" value="UniProtKB-EC"/>
</dbReference>
<dbReference type="EC" id="2.3.1.9" evidence="2"/>
<evidence type="ECO:0000313" key="14">
    <source>
        <dbReference type="Proteomes" id="UP000095768"/>
    </source>
</evidence>
<dbReference type="InterPro" id="IPR020617">
    <property type="entry name" value="Thiolase_C"/>
</dbReference>
<feature type="domain" description="Thiolase C-terminal" evidence="10">
    <location>
        <begin position="260"/>
        <end position="381"/>
    </location>
</feature>
<dbReference type="NCBIfam" id="TIGR01930">
    <property type="entry name" value="AcCoA-C-Actrans"/>
    <property type="match status" value="1"/>
</dbReference>
<dbReference type="PROSITE" id="PS00099">
    <property type="entry name" value="THIOLASE_3"/>
    <property type="match status" value="1"/>
</dbReference>
<evidence type="ECO:0000313" key="11">
    <source>
        <dbReference type="EMBL" id="SCS39402.1"/>
    </source>
</evidence>
<evidence type="ECO:0000313" key="12">
    <source>
        <dbReference type="EMBL" id="SCS57700.1"/>
    </source>
</evidence>
<dbReference type="PROSITE" id="PS00737">
    <property type="entry name" value="THIOLASE_2"/>
    <property type="match status" value="1"/>
</dbReference>
<evidence type="ECO:0000256" key="7">
    <source>
        <dbReference type="PIRSR" id="PIRSR000429-1"/>
    </source>
</evidence>
<evidence type="ECO:0000256" key="4">
    <source>
        <dbReference type="ARBA" id="ARBA00022679"/>
    </source>
</evidence>
<dbReference type="InterPro" id="IPR016039">
    <property type="entry name" value="Thiolase-like"/>
</dbReference>
<dbReference type="PANTHER" id="PTHR18919">
    <property type="entry name" value="ACETYL-COA C-ACYLTRANSFERASE"/>
    <property type="match status" value="1"/>
</dbReference>
<reference evidence="12 14" key="1">
    <citation type="submission" date="2016-09" db="EMBL/GenBank/DDBJ databases">
        <authorList>
            <consortium name="Pathogen Informatics"/>
        </authorList>
    </citation>
    <scope>NUCLEOTIDE SEQUENCE [LARGE SCALE GENOMIC DNA]</scope>
    <source>
        <strain evidence="12 14">82B</strain>
    </source>
</reference>
<sequence>MNRVAIVSAKRTPIGKFKGKLSQYTAVELGTTTLEAAMKAIQLDPKHVEQVIYGNVLQSGNGQNPARQIGIKAGVPDTTPAMTINEVCGSGLKSIILGKQLIQLGEAKVVAVGGVESMTNAPQLILNEDEAPVESFMHDGLTDAFMNVPMGITAEKIAEKYGVTREQQDDFANASQQKAYQATASGKFENEIVPLKDANGEWMTTDEGIRGNSSGEKLATLKTIFKENGTVTGGNASSINDGASTVILMDETYAKENGYEVLAIVGNHAEVGCDPELMGYAPYHAVTQLLEKSNKVIDDFDVVEMTEAFAAQSIPVRDNLGITQDKLNLYGGAIALGHPIGASGARLVTTLVNLLAQEDKQSGIATACIGGGLGIAIAIEKGGK</sequence>
<dbReference type="PIRSF" id="PIRSF000429">
    <property type="entry name" value="Ac-CoA_Ac_transf"/>
    <property type="match status" value="1"/>
</dbReference>
<dbReference type="AlphaFoldDB" id="A0A1D4J785"/>
<evidence type="ECO:0000313" key="13">
    <source>
        <dbReference type="Proteomes" id="UP000095412"/>
    </source>
</evidence>
<dbReference type="Pfam" id="PF00108">
    <property type="entry name" value="Thiolase_N"/>
    <property type="match status" value="1"/>
</dbReference>
<evidence type="ECO:0000256" key="5">
    <source>
        <dbReference type="ARBA" id="ARBA00023315"/>
    </source>
</evidence>
<dbReference type="OrthoDB" id="9764892at2"/>
<feature type="active site" description="Proton acceptor" evidence="7">
    <location>
        <position position="338"/>
    </location>
</feature>
<evidence type="ECO:0000256" key="8">
    <source>
        <dbReference type="RuleBase" id="RU003557"/>
    </source>
</evidence>
<keyword evidence="4 8" id="KW-0808">Transferase</keyword>
<evidence type="ECO:0000256" key="3">
    <source>
        <dbReference type="ARBA" id="ARBA00014048"/>
    </source>
</evidence>
<protein>
    <recommendedName>
        <fullName evidence="3">Probable acetyl-CoA acyltransferase</fullName>
        <ecNumber evidence="2">2.3.1.9</ecNumber>
    </recommendedName>
    <alternativeName>
        <fullName evidence="6">Acetoacetyl-CoA thiolase</fullName>
    </alternativeName>
</protein>
<organism evidence="12 14">
    <name type="scientific">Staphylococcus caeli</name>
    <dbReference type="NCBI Taxonomy" id="2201815"/>
    <lineage>
        <taxon>Bacteria</taxon>
        <taxon>Bacillati</taxon>
        <taxon>Bacillota</taxon>
        <taxon>Bacilli</taxon>
        <taxon>Bacillales</taxon>
        <taxon>Staphylococcaceae</taxon>
        <taxon>Staphylococcus</taxon>
    </lineage>
</organism>
<dbReference type="EMBL" id="FMPG01000002">
    <property type="protein sequence ID" value="SCS57700.1"/>
    <property type="molecule type" value="Genomic_DNA"/>
</dbReference>
<dbReference type="InterPro" id="IPR002155">
    <property type="entry name" value="Thiolase"/>
</dbReference>
<dbReference type="Gene3D" id="3.40.47.10">
    <property type="match status" value="2"/>
</dbReference>
<feature type="domain" description="Thiolase N-terminal" evidence="9">
    <location>
        <begin position="4"/>
        <end position="251"/>
    </location>
</feature>
<keyword evidence="5 8" id="KW-0012">Acyltransferase</keyword>
<dbReference type="CDD" id="cd00751">
    <property type="entry name" value="thiolase"/>
    <property type="match status" value="1"/>
</dbReference>
<dbReference type="EMBL" id="FMPI01000002">
    <property type="protein sequence ID" value="SCS39402.1"/>
    <property type="molecule type" value="Genomic_DNA"/>
</dbReference>
<dbReference type="SUPFAM" id="SSF53901">
    <property type="entry name" value="Thiolase-like"/>
    <property type="match status" value="2"/>
</dbReference>
<evidence type="ECO:0000256" key="6">
    <source>
        <dbReference type="ARBA" id="ARBA00030755"/>
    </source>
</evidence>
<keyword evidence="13" id="KW-1185">Reference proteome</keyword>
<dbReference type="Proteomes" id="UP000095412">
    <property type="component" value="Unassembled WGS sequence"/>
</dbReference>
<dbReference type="InterPro" id="IPR020610">
    <property type="entry name" value="Thiolase_AS"/>
</dbReference>
<dbReference type="Proteomes" id="UP000095768">
    <property type="component" value="Unassembled WGS sequence"/>
</dbReference>
<name>A0A1D4J785_9STAP</name>
<evidence type="ECO:0000256" key="1">
    <source>
        <dbReference type="ARBA" id="ARBA00010982"/>
    </source>
</evidence>
<reference evidence="11 13" key="2">
    <citation type="submission" date="2016-09" db="EMBL/GenBank/DDBJ databases">
        <authorList>
            <consortium name="Pathogen Informatics"/>
            <person name="Sun Q."/>
            <person name="Inoue M."/>
        </authorList>
    </citation>
    <scope>NUCLEOTIDE SEQUENCE [LARGE SCALE GENOMIC DNA]</scope>
    <source>
        <strain evidence="11 13">82C</strain>
    </source>
</reference>